<evidence type="ECO:0000313" key="2">
    <source>
        <dbReference type="Proteomes" id="UP001174136"/>
    </source>
</evidence>
<sequence>MVVVRVWIQGKQGILGITTLKAACIACAEDFGVIATLDPKPMVGELERAPAATPTSAQSG</sequence>
<proteinExistence type="predicted"/>
<accession>A0AA47LZ48</accession>
<reference evidence="1" key="1">
    <citation type="journal article" date="2023" name="Front. Mar. Sci.">
        <title>A new Merluccius polli reference genome to investigate the effects of global change in West African waters.</title>
        <authorList>
            <person name="Mateo J.L."/>
            <person name="Blanco-Fernandez C."/>
            <person name="Garcia-Vazquez E."/>
            <person name="Machado-Schiaffino G."/>
        </authorList>
    </citation>
    <scope>NUCLEOTIDE SEQUENCE</scope>
    <source>
        <strain evidence="1">C29</strain>
        <tissue evidence="1">Fin</tissue>
    </source>
</reference>
<dbReference type="AlphaFoldDB" id="A0AA47LZ48"/>
<organism evidence="1 2">
    <name type="scientific">Merluccius polli</name>
    <name type="common">Benguela hake</name>
    <name type="synonym">Merluccius cadenati</name>
    <dbReference type="NCBI Taxonomy" id="89951"/>
    <lineage>
        <taxon>Eukaryota</taxon>
        <taxon>Metazoa</taxon>
        <taxon>Chordata</taxon>
        <taxon>Craniata</taxon>
        <taxon>Vertebrata</taxon>
        <taxon>Euteleostomi</taxon>
        <taxon>Actinopterygii</taxon>
        <taxon>Neopterygii</taxon>
        <taxon>Teleostei</taxon>
        <taxon>Neoteleostei</taxon>
        <taxon>Acanthomorphata</taxon>
        <taxon>Zeiogadaria</taxon>
        <taxon>Gadariae</taxon>
        <taxon>Gadiformes</taxon>
        <taxon>Gadoidei</taxon>
        <taxon>Merlucciidae</taxon>
        <taxon>Merluccius</taxon>
    </lineage>
</organism>
<comment type="caution">
    <text evidence="1">The sequence shown here is derived from an EMBL/GenBank/DDBJ whole genome shotgun (WGS) entry which is preliminary data.</text>
</comment>
<evidence type="ECO:0000313" key="1">
    <source>
        <dbReference type="EMBL" id="KAK0130648.1"/>
    </source>
</evidence>
<name>A0AA47LZ48_MERPO</name>
<protein>
    <submittedName>
        <fullName evidence="1">Uncharacterized protein</fullName>
    </submittedName>
</protein>
<gene>
    <name evidence="1" type="ORF">N1851_034871</name>
</gene>
<keyword evidence="2" id="KW-1185">Reference proteome</keyword>
<dbReference type="EMBL" id="JAOPHQ010006674">
    <property type="protein sequence ID" value="KAK0130648.1"/>
    <property type="molecule type" value="Genomic_DNA"/>
</dbReference>
<dbReference type="Proteomes" id="UP001174136">
    <property type="component" value="Unassembled WGS sequence"/>
</dbReference>